<dbReference type="Proteomes" id="UP000219020">
    <property type="component" value="Unassembled WGS sequence"/>
</dbReference>
<reference evidence="2" key="1">
    <citation type="submission" date="2017-04" db="EMBL/GenBank/DDBJ databases">
        <title>Genome evolution of the luminous symbionts of deep sea anglerfish.</title>
        <authorList>
            <person name="Hendry T.A."/>
        </authorList>
    </citation>
    <scope>NUCLEOTIDE SEQUENCE [LARGE SCALE GENOMIC DNA]</scope>
</reference>
<dbReference type="EMBL" id="NBYY01000016">
    <property type="protein sequence ID" value="PCS22579.1"/>
    <property type="molecule type" value="Genomic_DNA"/>
</dbReference>
<comment type="caution">
    <text evidence="1">The sequence shown here is derived from an EMBL/GenBank/DDBJ whole genome shotgun (WGS) entry which is preliminary data.</text>
</comment>
<evidence type="ECO:0000313" key="2">
    <source>
        <dbReference type="Proteomes" id="UP000219020"/>
    </source>
</evidence>
<gene>
    <name evidence="1" type="ORF">BTN49_1802</name>
</gene>
<organism evidence="1 2">
    <name type="scientific">Candidatus Enterovibrio escicola</name>
    <dbReference type="NCBI Taxonomy" id="1927127"/>
    <lineage>
        <taxon>Bacteria</taxon>
        <taxon>Pseudomonadati</taxon>
        <taxon>Pseudomonadota</taxon>
        <taxon>Gammaproteobacteria</taxon>
        <taxon>Vibrionales</taxon>
        <taxon>Vibrionaceae</taxon>
        <taxon>Enterovibrio</taxon>
    </lineage>
</organism>
<protein>
    <submittedName>
        <fullName evidence="1">Uncharacterized protein</fullName>
    </submittedName>
</protein>
<dbReference type="AlphaFoldDB" id="A0A2A5T333"/>
<evidence type="ECO:0000313" key="1">
    <source>
        <dbReference type="EMBL" id="PCS22579.1"/>
    </source>
</evidence>
<accession>A0A2A5T333</accession>
<keyword evidence="2" id="KW-1185">Reference proteome</keyword>
<sequence>MLVVSLMRSDANTSRFNRKSNQTELCIRNELNAQDHDLIV</sequence>
<name>A0A2A5T333_9GAMM</name>
<proteinExistence type="predicted"/>